<keyword evidence="2" id="KW-1185">Reference proteome</keyword>
<dbReference type="EMBL" id="CAEY01001584">
    <property type="status" value="NOT_ANNOTATED_CDS"/>
    <property type="molecule type" value="Genomic_DNA"/>
</dbReference>
<reference evidence="1" key="2">
    <citation type="submission" date="2015-06" db="UniProtKB">
        <authorList>
            <consortium name="EnsemblMetazoa"/>
        </authorList>
    </citation>
    <scope>IDENTIFICATION</scope>
</reference>
<evidence type="ECO:0000313" key="2">
    <source>
        <dbReference type="Proteomes" id="UP000015104"/>
    </source>
</evidence>
<dbReference type="AlphaFoldDB" id="T1K513"/>
<proteinExistence type="predicted"/>
<evidence type="ECO:0000313" key="1">
    <source>
        <dbReference type="EnsemblMetazoa" id="tetur05g04640.1"/>
    </source>
</evidence>
<reference evidence="2" key="1">
    <citation type="submission" date="2011-08" db="EMBL/GenBank/DDBJ databases">
        <authorList>
            <person name="Rombauts S."/>
        </authorList>
    </citation>
    <scope>NUCLEOTIDE SEQUENCE</scope>
    <source>
        <strain evidence="2">London</strain>
    </source>
</reference>
<protein>
    <submittedName>
        <fullName evidence="1">Uncharacterized protein</fullName>
    </submittedName>
</protein>
<organism evidence="1 2">
    <name type="scientific">Tetranychus urticae</name>
    <name type="common">Two-spotted spider mite</name>
    <dbReference type="NCBI Taxonomy" id="32264"/>
    <lineage>
        <taxon>Eukaryota</taxon>
        <taxon>Metazoa</taxon>
        <taxon>Ecdysozoa</taxon>
        <taxon>Arthropoda</taxon>
        <taxon>Chelicerata</taxon>
        <taxon>Arachnida</taxon>
        <taxon>Acari</taxon>
        <taxon>Acariformes</taxon>
        <taxon>Trombidiformes</taxon>
        <taxon>Prostigmata</taxon>
        <taxon>Eleutherengona</taxon>
        <taxon>Raphignathae</taxon>
        <taxon>Tetranychoidea</taxon>
        <taxon>Tetranychidae</taxon>
        <taxon>Tetranychus</taxon>
    </lineage>
</organism>
<sequence>MTSLSVTWKAFVCKLMCTPKELEYRKYHEDDQGNAKQGKDNM</sequence>
<dbReference type="HOGENOM" id="CLU_3261137_0_0_1"/>
<dbReference type="EnsemblMetazoa" id="tetur05g04640.1">
    <property type="protein sequence ID" value="tetur05g04640.1"/>
    <property type="gene ID" value="tetur05g04640"/>
</dbReference>
<accession>T1K513</accession>
<dbReference type="Proteomes" id="UP000015104">
    <property type="component" value="Unassembled WGS sequence"/>
</dbReference>
<name>T1K513_TETUR</name>